<dbReference type="InterPro" id="IPR035919">
    <property type="entry name" value="EAL_sf"/>
</dbReference>
<dbReference type="PATRIC" id="fig|362837.3.peg.81"/>
<feature type="transmembrane region" description="Helical" evidence="1">
    <location>
        <begin position="37"/>
        <end position="62"/>
    </location>
</feature>
<dbReference type="RefSeq" id="WP_053945770.1">
    <property type="nucleotide sequence ID" value="NZ_CP012622.1"/>
</dbReference>
<feature type="transmembrane region" description="Helical" evidence="1">
    <location>
        <begin position="119"/>
        <end position="138"/>
    </location>
</feature>
<accession>A0A0M4JHR9</accession>
<sequence>MDIINVLITCLSYTAIIAFCYTLLWGLTRHLFKKIEVYYEILLGFILGFVSTFSLIIISILGINTGNLGITILLPTFLYWVAIVFISPFSGIGILVCNILNLAVFSSLFSDYFGKPTGIWNITMLTLAYIIPLVNYIISTFWIKISKWSSWSITTISILIVGLIWALSTIKTAPSLDNLANLLFWLGSGYLAYAYIAVINQIYLHALKLQNIVVYDNTYYLNFTSAHDQILNKIQDEKYKYGLYITYFISNFEKFESKVNGYIREQVVNSISEESYNLLQEEFPKAIFFKPNYKTFGVFVPFELKEDFSEKNNLKLEKIKSIFSTVNTSFNISNYKISVKLKSVCSFYGLHSNNLDTLLEYNLHVENDLLLKYQDENIVVNPMEIIKEKNQNKKMLSLNEIANLNQFVTLFEPIYYTRTNDFEYYFLNGLIDGLEINADEFSQKNKLIFDMGLSTLFLRYTSFHSLKKMAKQSEKIKNKKFFISYDSNYLSDKEFDAEEFILKLKNLKIDLSKIVLNFDINKEVDDKKELEKNIEKLKSHSIQISISNFGSLKTDFALLNSYKPEFIFLENEISKKINFVKENEKIVIESLKIANKLEAKLVASSVNSYLIYKHLKLLGVELFTGELIGSSVEPRENISDELKYLLNK</sequence>
<organism evidence="3 4">
    <name type="scientific">Spiroplasma cantharicola</name>
    <dbReference type="NCBI Taxonomy" id="362837"/>
    <lineage>
        <taxon>Bacteria</taxon>
        <taxon>Bacillati</taxon>
        <taxon>Mycoplasmatota</taxon>
        <taxon>Mollicutes</taxon>
        <taxon>Entomoplasmatales</taxon>
        <taxon>Spiroplasmataceae</taxon>
        <taxon>Spiroplasma</taxon>
    </lineage>
</organism>
<evidence type="ECO:0000313" key="4">
    <source>
        <dbReference type="Proteomes" id="UP000063919"/>
    </source>
</evidence>
<dbReference type="AlphaFoldDB" id="A0A0M4JHR9"/>
<gene>
    <name evidence="3" type="ORF">SCANT_v1c00810</name>
</gene>
<dbReference type="Proteomes" id="UP000063919">
    <property type="component" value="Chromosome"/>
</dbReference>
<keyword evidence="1" id="KW-0812">Transmembrane</keyword>
<feature type="transmembrane region" description="Helical" evidence="1">
    <location>
        <begin position="182"/>
        <end position="203"/>
    </location>
</feature>
<dbReference type="Pfam" id="PF00563">
    <property type="entry name" value="EAL"/>
    <property type="match status" value="1"/>
</dbReference>
<feature type="transmembrane region" description="Helical" evidence="1">
    <location>
        <begin position="150"/>
        <end position="170"/>
    </location>
</feature>
<feature type="transmembrane region" description="Helical" evidence="1">
    <location>
        <begin position="6"/>
        <end position="25"/>
    </location>
</feature>
<name>A0A0M4JHR9_9MOLU</name>
<dbReference type="PROSITE" id="PS50883">
    <property type="entry name" value="EAL"/>
    <property type="match status" value="1"/>
</dbReference>
<feature type="domain" description="EAL" evidence="2">
    <location>
        <begin position="391"/>
        <end position="645"/>
    </location>
</feature>
<evidence type="ECO:0000259" key="2">
    <source>
        <dbReference type="PROSITE" id="PS50883"/>
    </source>
</evidence>
<keyword evidence="1" id="KW-0472">Membrane</keyword>
<reference evidence="3 4" key="1">
    <citation type="journal article" date="2015" name="Genome Announc.">
        <title>Complete Genome Sequence of Spiroplasma cantharicola CC-1T (DSM 21588), a Bacterium Isolated from Soldier Beetle (Cantharis carolinus).</title>
        <authorList>
            <person name="Lo W.S."/>
            <person name="Liu P.Y."/>
            <person name="Kuo C.H."/>
        </authorList>
    </citation>
    <scope>NUCLEOTIDE SEQUENCE [LARGE SCALE GENOMIC DNA]</scope>
    <source>
        <strain evidence="3 4">CC-1</strain>
    </source>
</reference>
<keyword evidence="1" id="KW-1133">Transmembrane helix</keyword>
<dbReference type="EMBL" id="CP012622">
    <property type="protein sequence ID" value="ALD65991.1"/>
    <property type="molecule type" value="Genomic_DNA"/>
</dbReference>
<dbReference type="Gene3D" id="3.20.20.450">
    <property type="entry name" value="EAL domain"/>
    <property type="match status" value="1"/>
</dbReference>
<dbReference type="KEGG" id="scj:SCANT_v1c00810"/>
<keyword evidence="4" id="KW-1185">Reference proteome</keyword>
<evidence type="ECO:0000256" key="1">
    <source>
        <dbReference type="SAM" id="Phobius"/>
    </source>
</evidence>
<dbReference type="SUPFAM" id="SSF141868">
    <property type="entry name" value="EAL domain-like"/>
    <property type="match status" value="1"/>
</dbReference>
<dbReference type="InterPro" id="IPR001633">
    <property type="entry name" value="EAL_dom"/>
</dbReference>
<dbReference type="OrthoDB" id="388025at2"/>
<dbReference type="STRING" id="362837.SCANT_v1c00810"/>
<proteinExistence type="predicted"/>
<evidence type="ECO:0000313" key="3">
    <source>
        <dbReference type="EMBL" id="ALD65991.1"/>
    </source>
</evidence>
<protein>
    <recommendedName>
        <fullName evidence="2">EAL domain-containing protein</fullName>
    </recommendedName>
</protein>